<feature type="transmembrane region" description="Helical" evidence="2">
    <location>
        <begin position="304"/>
        <end position="325"/>
    </location>
</feature>
<feature type="domain" description="GRAM" evidence="3">
    <location>
        <begin position="93"/>
        <end position="160"/>
    </location>
</feature>
<reference evidence="5" key="1">
    <citation type="submission" date="2025-08" db="UniProtKB">
        <authorList>
            <consortium name="RefSeq"/>
        </authorList>
    </citation>
    <scope>IDENTIFICATION</scope>
</reference>
<dbReference type="Proteomes" id="UP000694888">
    <property type="component" value="Unplaced"/>
</dbReference>
<dbReference type="RefSeq" id="XP_005089616.1">
    <property type="nucleotide sequence ID" value="XM_005089559.3"/>
</dbReference>
<keyword evidence="2" id="KW-0812">Transmembrane</keyword>
<dbReference type="CDD" id="cd13220">
    <property type="entry name" value="PH-GRAM_GRAMDC"/>
    <property type="match status" value="1"/>
</dbReference>
<keyword evidence="4" id="KW-1185">Reference proteome</keyword>
<dbReference type="Pfam" id="PF02893">
    <property type="entry name" value="GRAM"/>
    <property type="match status" value="1"/>
</dbReference>
<dbReference type="Gene3D" id="2.30.29.30">
    <property type="entry name" value="Pleckstrin-homology domain (PH domain)/Phosphotyrosine-binding domain (PTB)"/>
    <property type="match status" value="1"/>
</dbReference>
<protein>
    <submittedName>
        <fullName evidence="5">GRAM domain-containing protein 2B</fullName>
    </submittedName>
</protein>
<proteinExistence type="predicted"/>
<keyword evidence="2" id="KW-1133">Transmembrane helix</keyword>
<feature type="region of interest" description="Disordered" evidence="1">
    <location>
        <begin position="208"/>
        <end position="235"/>
    </location>
</feature>
<dbReference type="InterPro" id="IPR011993">
    <property type="entry name" value="PH-like_dom_sf"/>
</dbReference>
<gene>
    <name evidence="5" type="primary">LOC101859140</name>
</gene>
<dbReference type="GeneID" id="101859140"/>
<evidence type="ECO:0000256" key="2">
    <source>
        <dbReference type="SAM" id="Phobius"/>
    </source>
</evidence>
<dbReference type="InterPro" id="IPR051482">
    <property type="entry name" value="Cholesterol_transport"/>
</dbReference>
<dbReference type="InterPro" id="IPR004182">
    <property type="entry name" value="GRAM"/>
</dbReference>
<keyword evidence="2" id="KW-0472">Membrane</keyword>
<dbReference type="SMART" id="SM00568">
    <property type="entry name" value="GRAM"/>
    <property type="match status" value="1"/>
</dbReference>
<organism evidence="4 5">
    <name type="scientific">Aplysia californica</name>
    <name type="common">California sea hare</name>
    <dbReference type="NCBI Taxonomy" id="6500"/>
    <lineage>
        <taxon>Eukaryota</taxon>
        <taxon>Metazoa</taxon>
        <taxon>Spiralia</taxon>
        <taxon>Lophotrochozoa</taxon>
        <taxon>Mollusca</taxon>
        <taxon>Gastropoda</taxon>
        <taxon>Heterobranchia</taxon>
        <taxon>Euthyneura</taxon>
        <taxon>Tectipleura</taxon>
        <taxon>Aplysiida</taxon>
        <taxon>Aplysioidea</taxon>
        <taxon>Aplysiidae</taxon>
        <taxon>Aplysia</taxon>
    </lineage>
</organism>
<dbReference type="PANTHER" id="PTHR23319">
    <property type="entry name" value="GRAM DOMAIN CONTAINING 1B, ISOFORM E"/>
    <property type="match status" value="1"/>
</dbReference>
<feature type="compositionally biased region" description="Polar residues" evidence="1">
    <location>
        <begin position="208"/>
        <end position="219"/>
    </location>
</feature>
<name>A0ABM0JB50_APLCA</name>
<evidence type="ECO:0000313" key="4">
    <source>
        <dbReference type="Proteomes" id="UP000694888"/>
    </source>
</evidence>
<evidence type="ECO:0000256" key="1">
    <source>
        <dbReference type="SAM" id="MobiDB-lite"/>
    </source>
</evidence>
<sequence length="410" mass="45452">MHNILNDKKGGVVDVPGTVEIPAEITLMGEPLVAGIDATSAVSPKTDYRKSANGSSSTNIEHKSDSSPGPKTPINKVPDVSDLPQNVSKSRTLRFHKLFKSTPVEEYPIECFSCAFKGDILLQGQMYVSHNWICFYSKIKARGRLIEIPLERVISITREKLALFIPNAIGIQTADQKYVFGSFISRDSTYKKLVTLWKLNHDSTSGNVSLPVNSGTSILGHNRSPDTSESDTTEDDLNPYEVLDRVLAPSVTGCSRRVEVEVNRLPEPKGSPSDRTQQCLNCKSVFRTFCSFSYKLQKVPRTNLLLAICTILVFFLMLSAMGLTYKILVLQSRMEVGSFLGPHASGSFRDRAMGNLYWLQTETHASVIRQLHSVLESNIHLLEEVEGLLKDLFREPGKARAAASHLPDPK</sequence>
<evidence type="ECO:0000259" key="3">
    <source>
        <dbReference type="SMART" id="SM00568"/>
    </source>
</evidence>
<accession>A0ABM0JB50</accession>
<dbReference type="PANTHER" id="PTHR23319:SF4">
    <property type="entry name" value="GRAM DOMAIN CONTAINING 1B, ISOFORM E"/>
    <property type="match status" value="1"/>
</dbReference>
<feature type="region of interest" description="Disordered" evidence="1">
    <location>
        <begin position="44"/>
        <end position="83"/>
    </location>
</feature>
<evidence type="ECO:0000313" key="5">
    <source>
        <dbReference type="RefSeq" id="XP_005089616.1"/>
    </source>
</evidence>